<reference evidence="1" key="1">
    <citation type="submission" date="2021-10" db="EMBL/GenBank/DDBJ databases">
        <title>Melipona bicolor Genome sequencing and assembly.</title>
        <authorList>
            <person name="Araujo N.S."/>
            <person name="Arias M.C."/>
        </authorList>
    </citation>
    <scope>NUCLEOTIDE SEQUENCE</scope>
    <source>
        <strain evidence="1">USP_2M_L1-L4_2017</strain>
        <tissue evidence="1">Whole body</tissue>
    </source>
</reference>
<dbReference type="EMBL" id="JAHYIQ010000041">
    <property type="protein sequence ID" value="KAK1118721.1"/>
    <property type="molecule type" value="Genomic_DNA"/>
</dbReference>
<name>A0AA40KFW0_9HYME</name>
<dbReference type="Proteomes" id="UP001177670">
    <property type="component" value="Unassembled WGS sequence"/>
</dbReference>
<proteinExistence type="predicted"/>
<dbReference type="AlphaFoldDB" id="A0AA40KFW0"/>
<sequence length="132" mass="15546">MTSAGPWQALDRREQLDTYVRTYVRARLIAQEKRVCFCKGPARERGKEGERDNFSAEYRHYATIRALNACNLFRAATARVSCARGRSRPRSRLERFIRVALLRIRRRGLYARNRQQLVAPRVPQRLSPRETR</sequence>
<evidence type="ECO:0000313" key="2">
    <source>
        <dbReference type="Proteomes" id="UP001177670"/>
    </source>
</evidence>
<evidence type="ECO:0000313" key="1">
    <source>
        <dbReference type="EMBL" id="KAK1118721.1"/>
    </source>
</evidence>
<keyword evidence="2" id="KW-1185">Reference proteome</keyword>
<gene>
    <name evidence="1" type="ORF">K0M31_014724</name>
</gene>
<accession>A0AA40KFW0</accession>
<organism evidence="1 2">
    <name type="scientific">Melipona bicolor</name>
    <dbReference type="NCBI Taxonomy" id="60889"/>
    <lineage>
        <taxon>Eukaryota</taxon>
        <taxon>Metazoa</taxon>
        <taxon>Ecdysozoa</taxon>
        <taxon>Arthropoda</taxon>
        <taxon>Hexapoda</taxon>
        <taxon>Insecta</taxon>
        <taxon>Pterygota</taxon>
        <taxon>Neoptera</taxon>
        <taxon>Endopterygota</taxon>
        <taxon>Hymenoptera</taxon>
        <taxon>Apocrita</taxon>
        <taxon>Aculeata</taxon>
        <taxon>Apoidea</taxon>
        <taxon>Anthophila</taxon>
        <taxon>Apidae</taxon>
        <taxon>Melipona</taxon>
    </lineage>
</organism>
<protein>
    <submittedName>
        <fullName evidence="1">Uncharacterized protein</fullName>
    </submittedName>
</protein>
<comment type="caution">
    <text evidence="1">The sequence shown here is derived from an EMBL/GenBank/DDBJ whole genome shotgun (WGS) entry which is preliminary data.</text>
</comment>